<evidence type="ECO:0000313" key="2">
    <source>
        <dbReference type="Proteomes" id="UP000827976"/>
    </source>
</evidence>
<name>A0ACB7V017_DIOAL</name>
<reference evidence="2" key="1">
    <citation type="journal article" date="2022" name="Nat. Commun.">
        <title>Chromosome evolution and the genetic basis of agronomically important traits in greater yam.</title>
        <authorList>
            <person name="Bredeson J.V."/>
            <person name="Lyons J.B."/>
            <person name="Oniyinde I.O."/>
            <person name="Okereke N.R."/>
            <person name="Kolade O."/>
            <person name="Nnabue I."/>
            <person name="Nwadili C.O."/>
            <person name="Hribova E."/>
            <person name="Parker M."/>
            <person name="Nwogha J."/>
            <person name="Shu S."/>
            <person name="Carlson J."/>
            <person name="Kariba R."/>
            <person name="Muthemba S."/>
            <person name="Knop K."/>
            <person name="Barton G.J."/>
            <person name="Sherwood A.V."/>
            <person name="Lopez-Montes A."/>
            <person name="Asiedu R."/>
            <person name="Jamnadass R."/>
            <person name="Muchugi A."/>
            <person name="Goodstein D."/>
            <person name="Egesi C.N."/>
            <person name="Featherston J."/>
            <person name="Asfaw A."/>
            <person name="Simpson G.G."/>
            <person name="Dolezel J."/>
            <person name="Hendre P.S."/>
            <person name="Van Deynze A."/>
            <person name="Kumar P.L."/>
            <person name="Obidiegwu J.E."/>
            <person name="Bhattacharjee R."/>
            <person name="Rokhsar D.S."/>
        </authorList>
    </citation>
    <scope>NUCLEOTIDE SEQUENCE [LARGE SCALE GENOMIC DNA]</scope>
    <source>
        <strain evidence="2">cv. TDa95/00328</strain>
    </source>
</reference>
<comment type="caution">
    <text evidence="1">The sequence shown here is derived from an EMBL/GenBank/DDBJ whole genome shotgun (WGS) entry which is preliminary data.</text>
</comment>
<accession>A0ACB7V017</accession>
<protein>
    <submittedName>
        <fullName evidence="1">Uncharacterized protein</fullName>
    </submittedName>
</protein>
<evidence type="ECO:0000313" key="1">
    <source>
        <dbReference type="EMBL" id="KAH7666531.1"/>
    </source>
</evidence>
<proteinExistence type="predicted"/>
<sequence>MLAELQKRSMEVEQWRECGRRMGIHGKHILRPCCLSKHMDKIPPRLGRCRHSCAVLLRALRCHWNSEPMMLLHSQQLASSSVEVNFALEKLSD</sequence>
<organism evidence="1 2">
    <name type="scientific">Dioscorea alata</name>
    <name type="common">Purple yam</name>
    <dbReference type="NCBI Taxonomy" id="55571"/>
    <lineage>
        <taxon>Eukaryota</taxon>
        <taxon>Viridiplantae</taxon>
        <taxon>Streptophyta</taxon>
        <taxon>Embryophyta</taxon>
        <taxon>Tracheophyta</taxon>
        <taxon>Spermatophyta</taxon>
        <taxon>Magnoliopsida</taxon>
        <taxon>Liliopsida</taxon>
        <taxon>Dioscoreales</taxon>
        <taxon>Dioscoreaceae</taxon>
        <taxon>Dioscorea</taxon>
    </lineage>
</organism>
<keyword evidence="2" id="KW-1185">Reference proteome</keyword>
<dbReference type="Proteomes" id="UP000827976">
    <property type="component" value="Chromosome 12"/>
</dbReference>
<dbReference type="EMBL" id="CM037022">
    <property type="protein sequence ID" value="KAH7666531.1"/>
    <property type="molecule type" value="Genomic_DNA"/>
</dbReference>
<gene>
    <name evidence="1" type="ORF">IHE45_12G002200</name>
</gene>